<dbReference type="AlphaFoldDB" id="A0A1I8AD34"/>
<proteinExistence type="predicted"/>
<accession>A0A1I8AD34</accession>
<name>A0A1I8AD34_9BILA</name>
<evidence type="ECO:0000313" key="2">
    <source>
        <dbReference type="WBParaSite" id="L893_g4366.t1"/>
    </source>
</evidence>
<reference evidence="2" key="1">
    <citation type="submission" date="2016-11" db="UniProtKB">
        <authorList>
            <consortium name="WormBaseParasite"/>
        </authorList>
    </citation>
    <scope>IDENTIFICATION</scope>
</reference>
<protein>
    <submittedName>
        <fullName evidence="2">FBA_2 domain-containing protein</fullName>
    </submittedName>
</protein>
<sequence length="355" mass="41363">MDRVPIAFCDHLCGLLSINGLQGAKELSGPYGQIAQCTFEHAVGYICSVKDGIEEDPVVSYEWNYPELEVPEAIEAVPKKFVRDVWIYLLDSEDERVSRKLVKRFPHATYHFVLGIQSINEAWVDFACSLNRLQRVAITKKLDDDALRLFQRLITSRKLFALMLHPKACEGAAMELPKSLFFQDQFEELRIQNPNGAPWRNTLVREVLEFWSENGDRLRGKHFVMDKNCESGIEQLEEFLLRRTLATVCPTLLRVPAATLQIGRIFLVQRALEVCSKEECDLIDKEYRHNHTTFRIPSCVYKYEEGGETQRRRLYFSFECDKYREWQHLWRPASHNGHKDFTLMRNTSSLHILFA</sequence>
<organism evidence="1 2">
    <name type="scientific">Steinernema glaseri</name>
    <dbReference type="NCBI Taxonomy" id="37863"/>
    <lineage>
        <taxon>Eukaryota</taxon>
        <taxon>Metazoa</taxon>
        <taxon>Ecdysozoa</taxon>
        <taxon>Nematoda</taxon>
        <taxon>Chromadorea</taxon>
        <taxon>Rhabditida</taxon>
        <taxon>Tylenchina</taxon>
        <taxon>Panagrolaimomorpha</taxon>
        <taxon>Strongyloidoidea</taxon>
        <taxon>Steinernematidae</taxon>
        <taxon>Steinernema</taxon>
    </lineage>
</organism>
<evidence type="ECO:0000313" key="1">
    <source>
        <dbReference type="Proteomes" id="UP000095287"/>
    </source>
</evidence>
<keyword evidence="1" id="KW-1185">Reference proteome</keyword>
<dbReference type="Proteomes" id="UP000095287">
    <property type="component" value="Unplaced"/>
</dbReference>
<dbReference type="WBParaSite" id="L893_g4366.t1">
    <property type="protein sequence ID" value="L893_g4366.t1"/>
    <property type="gene ID" value="L893_g4366"/>
</dbReference>